<dbReference type="SUPFAM" id="SSF51182">
    <property type="entry name" value="RmlC-like cupins"/>
    <property type="match status" value="2"/>
</dbReference>
<dbReference type="InterPro" id="IPR011051">
    <property type="entry name" value="RmlC_Cupin_sf"/>
</dbReference>
<reference evidence="9 10" key="1">
    <citation type="submission" date="2018-06" db="EMBL/GenBank/DDBJ databases">
        <title>Bacteria isolated from soil of Wuhan.</title>
        <authorList>
            <person name="Wei X."/>
            <person name="Chunhua H."/>
        </authorList>
    </citation>
    <scope>NUCLEOTIDE SEQUENCE [LARGE SCALE GENOMIC DNA]</scope>
    <source>
        <strain evidence="10">xwS2</strain>
    </source>
</reference>
<dbReference type="Pfam" id="PF00908">
    <property type="entry name" value="dTDP_sugar_isom"/>
    <property type="match status" value="1"/>
</dbReference>
<gene>
    <name evidence="9" type="primary">rfbC</name>
    <name evidence="9" type="ORF">DM813_24065</name>
</gene>
<protein>
    <recommendedName>
        <fullName evidence="4 7">dTDP-4-dehydrorhamnose 3,5-epimerase</fullName>
        <ecNumber evidence="3 7">5.1.3.13</ecNumber>
    </recommendedName>
    <alternativeName>
        <fullName evidence="7">Thymidine diphospho-4-keto-rhamnose 3,5-epimerase</fullName>
    </alternativeName>
</protein>
<feature type="active site" description="Proton acceptor" evidence="5">
    <location>
        <position position="67"/>
    </location>
</feature>
<dbReference type="PANTHER" id="PTHR21047">
    <property type="entry name" value="DTDP-6-DEOXY-D-GLUCOSE-3,5 EPIMERASE"/>
    <property type="match status" value="1"/>
</dbReference>
<evidence type="ECO:0000256" key="5">
    <source>
        <dbReference type="PIRSR" id="PIRSR600888-1"/>
    </source>
</evidence>
<dbReference type="Proteomes" id="UP000288983">
    <property type="component" value="Unassembled WGS sequence"/>
</dbReference>
<dbReference type="Gene3D" id="2.60.120.10">
    <property type="entry name" value="Jelly Rolls"/>
    <property type="match status" value="2"/>
</dbReference>
<dbReference type="InterPro" id="IPR008894">
    <property type="entry name" value="QdtA_cupin_dom"/>
</dbReference>
<comment type="catalytic activity">
    <reaction evidence="1 7">
        <text>dTDP-4-dehydro-6-deoxy-alpha-D-glucose = dTDP-4-dehydro-beta-L-rhamnose</text>
        <dbReference type="Rhea" id="RHEA:16969"/>
        <dbReference type="ChEBI" id="CHEBI:57649"/>
        <dbReference type="ChEBI" id="CHEBI:62830"/>
        <dbReference type="EC" id="5.1.3.13"/>
    </reaction>
</comment>
<dbReference type="InterPro" id="IPR014710">
    <property type="entry name" value="RmlC-like_jellyroll"/>
</dbReference>
<dbReference type="NCBIfam" id="TIGR01221">
    <property type="entry name" value="rmlC"/>
    <property type="match status" value="1"/>
</dbReference>
<dbReference type="PANTHER" id="PTHR21047:SF2">
    <property type="entry name" value="THYMIDINE DIPHOSPHO-4-KETO-RHAMNOSE 3,5-EPIMERASE"/>
    <property type="match status" value="1"/>
</dbReference>
<evidence type="ECO:0000256" key="6">
    <source>
        <dbReference type="PIRSR" id="PIRSR600888-3"/>
    </source>
</evidence>
<comment type="subunit">
    <text evidence="7">Homodimer.</text>
</comment>
<dbReference type="InterPro" id="IPR000888">
    <property type="entry name" value="RmlC-like"/>
</dbReference>
<evidence type="ECO:0000256" key="1">
    <source>
        <dbReference type="ARBA" id="ARBA00001298"/>
    </source>
</evidence>
<evidence type="ECO:0000256" key="4">
    <source>
        <dbReference type="ARBA" id="ARBA00019595"/>
    </source>
</evidence>
<sequence>MKLVQTNIPEVVIVEPVVYEDDRGWFTETFNEPRFHTELRKLGLAKPPKFVQDNHSMSHRGVLRGLHFQDAPHAQGKLVRVVRGAAYDVAVDIRPESPTCGQWVGVELTERNNRMLWIPEGFAHGFIALEDDTHFLYKTTDVYNKAAEGSIHWDDPDLAIDWPLRDGLIVSDKDNLAPTFKQYLTSRGEIAQKGCDQIELFKVLGDDRGQLVALQALDNVPFSIARAYYLTDTLPGVSRGFHAHRELNQLAVCVSGRCRMTMDDGHSRRDYWLDATNKGILIPPMVWHEMHDFTTDCVLLVLADAHYDESDYIRDYSTFTELTCDAKHSFNG</sequence>
<dbReference type="CDD" id="cd20292">
    <property type="entry name" value="cupin_QdtA-like"/>
    <property type="match status" value="1"/>
</dbReference>
<dbReference type="EMBL" id="QJRG01000049">
    <property type="protein sequence ID" value="RWU17766.1"/>
    <property type="molecule type" value="Genomic_DNA"/>
</dbReference>
<dbReference type="CDD" id="cd00438">
    <property type="entry name" value="cupin_RmlC"/>
    <property type="match status" value="1"/>
</dbReference>
<accession>A0A443ZG00</accession>
<evidence type="ECO:0000256" key="7">
    <source>
        <dbReference type="RuleBase" id="RU364069"/>
    </source>
</evidence>
<feature type="active site" description="Proton donor" evidence="5">
    <location>
        <position position="137"/>
    </location>
</feature>
<dbReference type="GO" id="GO:0008830">
    <property type="term" value="F:dTDP-4-dehydrorhamnose 3,5-epimerase activity"/>
    <property type="evidence" value="ECO:0007669"/>
    <property type="project" value="UniProtKB-UniRule"/>
</dbReference>
<comment type="function">
    <text evidence="2 7">Catalyzes the epimerization of the C3' and C5'positions of dTDP-6-deoxy-D-xylo-4-hexulose, forming dTDP-6-deoxy-L-lyxo-4-hexulose.</text>
</comment>
<comment type="pathway">
    <text evidence="7">Carbohydrate biosynthesis; dTDP-L-rhamnose biosynthesis.</text>
</comment>
<evidence type="ECO:0000259" key="8">
    <source>
        <dbReference type="Pfam" id="PF05523"/>
    </source>
</evidence>
<evidence type="ECO:0000256" key="2">
    <source>
        <dbReference type="ARBA" id="ARBA00001997"/>
    </source>
</evidence>
<dbReference type="UniPathway" id="UPA00124"/>
<evidence type="ECO:0000256" key="3">
    <source>
        <dbReference type="ARBA" id="ARBA00012098"/>
    </source>
</evidence>
<evidence type="ECO:0000313" key="9">
    <source>
        <dbReference type="EMBL" id="RWU17766.1"/>
    </source>
</evidence>
<keyword evidence="7" id="KW-0413">Isomerase</keyword>
<dbReference type="OrthoDB" id="9800680at2"/>
<dbReference type="Pfam" id="PF05523">
    <property type="entry name" value="FdtA"/>
    <property type="match status" value="1"/>
</dbReference>
<dbReference type="GO" id="GO:0000271">
    <property type="term" value="P:polysaccharide biosynthetic process"/>
    <property type="evidence" value="ECO:0007669"/>
    <property type="project" value="TreeGrafter"/>
</dbReference>
<dbReference type="AlphaFoldDB" id="A0A443ZG00"/>
<evidence type="ECO:0000313" key="10">
    <source>
        <dbReference type="Proteomes" id="UP000288983"/>
    </source>
</evidence>
<dbReference type="GO" id="GO:0019305">
    <property type="term" value="P:dTDP-rhamnose biosynthetic process"/>
    <property type="evidence" value="ECO:0007669"/>
    <property type="project" value="UniProtKB-UniRule"/>
</dbReference>
<dbReference type="RefSeq" id="WP_128325890.1">
    <property type="nucleotide sequence ID" value="NZ_QJRG01000049.1"/>
</dbReference>
<organism evidence="9 10">
    <name type="scientific">Pseudomonas alkylphenolica</name>
    <dbReference type="NCBI Taxonomy" id="237609"/>
    <lineage>
        <taxon>Bacteria</taxon>
        <taxon>Pseudomonadati</taxon>
        <taxon>Pseudomonadota</taxon>
        <taxon>Gammaproteobacteria</taxon>
        <taxon>Pseudomonadales</taxon>
        <taxon>Pseudomonadaceae</taxon>
        <taxon>Pseudomonas</taxon>
    </lineage>
</organism>
<feature type="site" description="Participates in a stacking interaction with the thymidine ring of dTDP-4-oxo-6-deoxyglucose" evidence="6">
    <location>
        <position position="143"/>
    </location>
</feature>
<feature type="domain" description="Sugar 3,4-ketoisomerase QdtA cupin" evidence="8">
    <location>
        <begin position="198"/>
        <end position="322"/>
    </location>
</feature>
<name>A0A443ZG00_9PSED</name>
<dbReference type="EC" id="5.1.3.13" evidence="3 7"/>
<proteinExistence type="inferred from homology"/>
<comment type="similarity">
    <text evidence="7">Belongs to the dTDP-4-dehydrorhamnose 3,5-epimerase family.</text>
</comment>
<dbReference type="GO" id="GO:0005829">
    <property type="term" value="C:cytosol"/>
    <property type="evidence" value="ECO:0007669"/>
    <property type="project" value="TreeGrafter"/>
</dbReference>
<comment type="caution">
    <text evidence="9">The sequence shown here is derived from an EMBL/GenBank/DDBJ whole genome shotgun (WGS) entry which is preliminary data.</text>
</comment>